<dbReference type="Proteomes" id="UP000287188">
    <property type="component" value="Unassembled WGS sequence"/>
</dbReference>
<evidence type="ECO:0000313" key="2">
    <source>
        <dbReference type="Proteomes" id="UP000287188"/>
    </source>
</evidence>
<dbReference type="Gene3D" id="3.30.540.10">
    <property type="entry name" value="Fructose-1,6-Bisphosphatase, subunit A, domain 1"/>
    <property type="match status" value="1"/>
</dbReference>
<sequence>MIRAANELLVTIRQIHAAIRDEVVATCERSSLAALSEIVAEQAGDTIFAIDRISEQVLLQHFAQLSSRWSFVLVAEGLGEDGLMVFPPEIDPARAELVIIIDPIDGTRGLMYQKRAAWILTGVAPNRGAATNLSDIELAVQTEIPLVKQHLSDSLWALADQPAQGERYNRLTGESIPLHAQPSQAPTIAQGYGNISRFFPGVRAELATIDDELVRRTLGPAEAGKVQAFEDQYICSGGQLYELMMGHDRWVADLRPLAEPLLTARGQASGLCCHPYDLCTELIARKLGIIVTNEHGAQLSAPLDVSTNISWIGYANDAIHAQIAPTLKTLLTQYLLLKA</sequence>
<dbReference type="EMBL" id="BIFS01000001">
    <property type="protein sequence ID" value="GCE17963.1"/>
    <property type="molecule type" value="Genomic_DNA"/>
</dbReference>
<keyword evidence="2" id="KW-1185">Reference proteome</keyword>
<protein>
    <recommendedName>
        <fullName evidence="3">Inositol monophosphatase</fullName>
    </recommendedName>
</protein>
<evidence type="ECO:0008006" key="3">
    <source>
        <dbReference type="Google" id="ProtNLM"/>
    </source>
</evidence>
<dbReference type="OrthoDB" id="976802at2"/>
<reference evidence="2" key="1">
    <citation type="submission" date="2018-12" db="EMBL/GenBank/DDBJ databases">
        <title>Tengunoibacter tsumagoiensis gen. nov., sp. nov., Dictyobacter kobayashii sp. nov., D. alpinus sp. nov., and D. joshuensis sp. nov. and description of Dictyobacteraceae fam. nov. within the order Ktedonobacterales isolated from Tengu-no-mugimeshi.</title>
        <authorList>
            <person name="Wang C.M."/>
            <person name="Zheng Y."/>
            <person name="Sakai Y."/>
            <person name="Toyoda A."/>
            <person name="Minakuchi Y."/>
            <person name="Abe K."/>
            <person name="Yokota A."/>
            <person name="Yabe S."/>
        </authorList>
    </citation>
    <scope>NUCLEOTIDE SEQUENCE [LARGE SCALE GENOMIC DNA]</scope>
    <source>
        <strain evidence="2">Uno11</strain>
    </source>
</reference>
<name>A0A402AFY0_9CHLR</name>
<organism evidence="1 2">
    <name type="scientific">Dictyobacter kobayashii</name>
    <dbReference type="NCBI Taxonomy" id="2014872"/>
    <lineage>
        <taxon>Bacteria</taxon>
        <taxon>Bacillati</taxon>
        <taxon>Chloroflexota</taxon>
        <taxon>Ktedonobacteria</taxon>
        <taxon>Ktedonobacterales</taxon>
        <taxon>Dictyobacteraceae</taxon>
        <taxon>Dictyobacter</taxon>
    </lineage>
</organism>
<dbReference type="RefSeq" id="WP_126549568.1">
    <property type="nucleotide sequence ID" value="NZ_BIFS01000001.1"/>
</dbReference>
<dbReference type="SUPFAM" id="SSF56655">
    <property type="entry name" value="Carbohydrate phosphatase"/>
    <property type="match status" value="1"/>
</dbReference>
<accession>A0A402AFY0</accession>
<gene>
    <name evidence="1" type="ORF">KDK_17630</name>
</gene>
<dbReference type="AlphaFoldDB" id="A0A402AFY0"/>
<evidence type="ECO:0000313" key="1">
    <source>
        <dbReference type="EMBL" id="GCE17963.1"/>
    </source>
</evidence>
<proteinExistence type="predicted"/>
<comment type="caution">
    <text evidence="1">The sequence shown here is derived from an EMBL/GenBank/DDBJ whole genome shotgun (WGS) entry which is preliminary data.</text>
</comment>